<keyword evidence="17" id="KW-0675">Receptor</keyword>
<evidence type="ECO:0000256" key="2">
    <source>
        <dbReference type="ARBA" id="ARBA00022448"/>
    </source>
</evidence>
<keyword evidence="8" id="KW-0406">Ion transport</keyword>
<dbReference type="Pfam" id="PF00593">
    <property type="entry name" value="TonB_dep_Rec_b-barrel"/>
    <property type="match status" value="1"/>
</dbReference>
<evidence type="ECO:0000256" key="8">
    <source>
        <dbReference type="ARBA" id="ARBA00023065"/>
    </source>
</evidence>
<dbReference type="AlphaFoldDB" id="A0AA41Z7X4"/>
<keyword evidence="5 12" id="KW-0812">Transmembrane</keyword>
<dbReference type="Pfam" id="PF07715">
    <property type="entry name" value="Plug"/>
    <property type="match status" value="1"/>
</dbReference>
<dbReference type="SUPFAM" id="SSF56935">
    <property type="entry name" value="Porins"/>
    <property type="match status" value="1"/>
</dbReference>
<keyword evidence="6 14" id="KW-0732">Signal</keyword>
<evidence type="ECO:0000256" key="14">
    <source>
        <dbReference type="SAM" id="SignalP"/>
    </source>
</evidence>
<dbReference type="Gene3D" id="2.40.170.20">
    <property type="entry name" value="TonB-dependent receptor, beta-barrel domain"/>
    <property type="match status" value="1"/>
</dbReference>
<keyword evidence="2 12" id="KW-0813">Transport</keyword>
<dbReference type="CDD" id="cd01347">
    <property type="entry name" value="ligand_gated_channel"/>
    <property type="match status" value="1"/>
</dbReference>
<dbReference type="InterPro" id="IPR012910">
    <property type="entry name" value="Plug_dom"/>
</dbReference>
<keyword evidence="3 12" id="KW-1134">Transmembrane beta strand</keyword>
<feature type="domain" description="TonB-dependent receptor-like beta-barrel" evidence="15">
    <location>
        <begin position="275"/>
        <end position="693"/>
    </location>
</feature>
<keyword evidence="18" id="KW-1185">Reference proteome</keyword>
<dbReference type="PANTHER" id="PTHR32552:SF68">
    <property type="entry name" value="FERRICHROME OUTER MEMBRANE TRANSPORTER_PHAGE RECEPTOR"/>
    <property type="match status" value="1"/>
</dbReference>
<evidence type="ECO:0000256" key="13">
    <source>
        <dbReference type="RuleBase" id="RU003357"/>
    </source>
</evidence>
<dbReference type="InterPro" id="IPR037066">
    <property type="entry name" value="Plug_dom_sf"/>
</dbReference>
<dbReference type="Gene3D" id="2.170.130.10">
    <property type="entry name" value="TonB-dependent receptor, plug domain"/>
    <property type="match status" value="1"/>
</dbReference>
<dbReference type="GO" id="GO:0009279">
    <property type="term" value="C:cell outer membrane"/>
    <property type="evidence" value="ECO:0007669"/>
    <property type="project" value="UniProtKB-SubCell"/>
</dbReference>
<evidence type="ECO:0000313" key="17">
    <source>
        <dbReference type="EMBL" id="MCW6534271.1"/>
    </source>
</evidence>
<dbReference type="RefSeq" id="WP_265268200.1">
    <property type="nucleotide sequence ID" value="NZ_JANFAV010000002.1"/>
</dbReference>
<evidence type="ECO:0000313" key="18">
    <source>
        <dbReference type="Proteomes" id="UP001165565"/>
    </source>
</evidence>
<evidence type="ECO:0000256" key="10">
    <source>
        <dbReference type="ARBA" id="ARBA00023136"/>
    </source>
</evidence>
<dbReference type="EMBL" id="JANFAV010000002">
    <property type="protein sequence ID" value="MCW6534271.1"/>
    <property type="molecule type" value="Genomic_DNA"/>
</dbReference>
<accession>A0AA41Z7X4</accession>
<dbReference type="InterPro" id="IPR039426">
    <property type="entry name" value="TonB-dep_rcpt-like"/>
</dbReference>
<comment type="subcellular location">
    <subcellularLocation>
        <location evidence="1 12">Cell outer membrane</location>
        <topology evidence="1 12">Multi-pass membrane protein</topology>
    </subcellularLocation>
</comment>
<name>A0AA41Z7X4_9SPHN</name>
<dbReference type="Proteomes" id="UP001165565">
    <property type="component" value="Unassembled WGS sequence"/>
</dbReference>
<feature type="signal peptide" evidence="14">
    <location>
        <begin position="1"/>
        <end position="25"/>
    </location>
</feature>
<feature type="chain" id="PRO_5041278104" evidence="14">
    <location>
        <begin position="26"/>
        <end position="726"/>
    </location>
</feature>
<evidence type="ECO:0000256" key="12">
    <source>
        <dbReference type="PROSITE-ProRule" id="PRU01360"/>
    </source>
</evidence>
<evidence type="ECO:0000256" key="1">
    <source>
        <dbReference type="ARBA" id="ARBA00004571"/>
    </source>
</evidence>
<dbReference type="PANTHER" id="PTHR32552">
    <property type="entry name" value="FERRICHROME IRON RECEPTOR-RELATED"/>
    <property type="match status" value="1"/>
</dbReference>
<evidence type="ECO:0000256" key="3">
    <source>
        <dbReference type="ARBA" id="ARBA00022452"/>
    </source>
</evidence>
<dbReference type="InterPro" id="IPR036942">
    <property type="entry name" value="Beta-barrel_TonB_sf"/>
</dbReference>
<evidence type="ECO:0000256" key="5">
    <source>
        <dbReference type="ARBA" id="ARBA00022692"/>
    </source>
</evidence>
<protein>
    <submittedName>
        <fullName evidence="17">TonB-dependent receptor</fullName>
    </submittedName>
</protein>
<dbReference type="PROSITE" id="PS52016">
    <property type="entry name" value="TONB_DEPENDENT_REC_3"/>
    <property type="match status" value="1"/>
</dbReference>
<evidence type="ECO:0000256" key="6">
    <source>
        <dbReference type="ARBA" id="ARBA00022729"/>
    </source>
</evidence>
<comment type="caution">
    <text evidence="17">The sequence shown here is derived from an EMBL/GenBank/DDBJ whole genome shotgun (WGS) entry which is preliminary data.</text>
</comment>
<comment type="similarity">
    <text evidence="12 13">Belongs to the TonB-dependent receptor family.</text>
</comment>
<keyword evidence="9 13" id="KW-0798">TonB box</keyword>
<dbReference type="GO" id="GO:0015344">
    <property type="term" value="F:siderophore uptake transmembrane transporter activity"/>
    <property type="evidence" value="ECO:0007669"/>
    <property type="project" value="TreeGrafter"/>
</dbReference>
<keyword evidence="4" id="KW-0410">Iron transport</keyword>
<reference evidence="17" key="1">
    <citation type="submission" date="2022-06" db="EMBL/GenBank/DDBJ databases">
        <title>Sphingomonas sp. nov. isolated from rhizosphere soil of tomato.</title>
        <authorList>
            <person name="Dong H."/>
            <person name="Gao R."/>
        </authorList>
    </citation>
    <scope>NUCLEOTIDE SEQUENCE</scope>
    <source>
        <strain evidence="17">MMSM24</strain>
    </source>
</reference>
<proteinExistence type="inferred from homology"/>
<feature type="domain" description="TonB-dependent receptor plug" evidence="16">
    <location>
        <begin position="58"/>
        <end position="157"/>
    </location>
</feature>
<keyword evidence="10 12" id="KW-0472">Membrane</keyword>
<organism evidence="17 18">
    <name type="scientific">Sphingomonas lycopersici</name>
    <dbReference type="NCBI Taxonomy" id="2951807"/>
    <lineage>
        <taxon>Bacteria</taxon>
        <taxon>Pseudomonadati</taxon>
        <taxon>Pseudomonadota</taxon>
        <taxon>Alphaproteobacteria</taxon>
        <taxon>Sphingomonadales</taxon>
        <taxon>Sphingomonadaceae</taxon>
        <taxon>Sphingomonas</taxon>
    </lineage>
</organism>
<evidence type="ECO:0000256" key="7">
    <source>
        <dbReference type="ARBA" id="ARBA00023004"/>
    </source>
</evidence>
<keyword evidence="11 12" id="KW-0998">Cell outer membrane</keyword>
<evidence type="ECO:0000256" key="4">
    <source>
        <dbReference type="ARBA" id="ARBA00022496"/>
    </source>
</evidence>
<gene>
    <name evidence="17" type="ORF">NEE01_05665</name>
</gene>
<sequence length="726" mass="78587">MKMPLIRSASLLVLAATIGSTPALAADEPADQTVVVTAQSTTPFDEAAALGKTGTALFDLPRSTQIVPRELIDEQGGTQLKDTLRNVSGLVQGGQYSFGFYDRFVSRGLNVTFLNDGLPDTTSDLGGYVHSLTGVERVEVLKGPGSALFGTSAPGGTINLVHYRPTDRAAASASLQYGSFDTVTANGSLDGAIGGGINARIDGQFQRSDGYRGTRNRSGEVSGALAFHPADHDILARFEYRRIEMRPDAIGIPFALPAAGSTRVDPIKVDLDSRYYTPFAFADQSIKRAFLSDAWTVSDSLVVNLRAAYTDRNIGLARNAGGRIAGIALTGRQLRQQQDNIHDFVVQAEPTWKFTAGAMPVTLLTGFEYRNVSATTRRSTADLPNIPDIYHPVTPETNLAALNFQCDRAHSCNDAKVDGRFYGLYATAQIDITPRLKLRLAGREDWFGTAAEGRSVIPANPGSEHPCNPPQPTTTCAFIPGQPVVRNDERFEWDVGAVYQIADSFALFSGYASNSYPIFNTEEPQSIGQVPETGTQVEAGLRFRQGNWLSLSSSLFRTTRKNVYVIVLNESEVYSYRVKGWETDLSLRPVPAWNINANFTLQDAVLTDYPQNPTQIGKRVPSVPKRIGNVWTSYDIALPEKIGTLQLAAGLRYRSDYFGDTAQTRLLPGATMVDVTAALLNGPWTIRGGVRNIGDARNYDYAAGVGSGAIPGPGRTFFVSLGVKTL</sequence>
<evidence type="ECO:0000256" key="9">
    <source>
        <dbReference type="ARBA" id="ARBA00023077"/>
    </source>
</evidence>
<evidence type="ECO:0000259" key="16">
    <source>
        <dbReference type="Pfam" id="PF07715"/>
    </source>
</evidence>
<evidence type="ECO:0000256" key="11">
    <source>
        <dbReference type="ARBA" id="ARBA00023237"/>
    </source>
</evidence>
<keyword evidence="7" id="KW-0408">Iron</keyword>
<dbReference type="InterPro" id="IPR000531">
    <property type="entry name" value="Beta-barrel_TonB"/>
</dbReference>
<evidence type="ECO:0000259" key="15">
    <source>
        <dbReference type="Pfam" id="PF00593"/>
    </source>
</evidence>